<gene>
    <name evidence="1" type="ORF">GNE12_23505</name>
</gene>
<dbReference type="Proteomes" id="UP000570851">
    <property type="component" value="Unassembled WGS sequence"/>
</dbReference>
<dbReference type="GeneID" id="58723283"/>
<evidence type="ECO:0000313" key="2">
    <source>
        <dbReference type="Proteomes" id="UP000570851"/>
    </source>
</evidence>
<accession>A0ABR6SEQ2</accession>
<proteinExistence type="predicted"/>
<protein>
    <submittedName>
        <fullName evidence="1">Uncharacterized protein</fullName>
    </submittedName>
</protein>
<dbReference type="RefSeq" id="WP_011317496.1">
    <property type="nucleotide sequence ID" value="NZ_JACKZP010000137.1"/>
</dbReference>
<sequence length="68" mass="7592">MSNQVLQSDLLVELSTEDQQNLAGGRWGSFGGFGGFRGGSWFRAGRFWGGRSWFRPGGFRGGWGGYWR</sequence>
<keyword evidence="2" id="KW-1185">Reference proteome</keyword>
<name>A0ABR6SEQ2_ANAVA</name>
<evidence type="ECO:0000313" key="1">
    <source>
        <dbReference type="EMBL" id="MBC1304885.1"/>
    </source>
</evidence>
<organism evidence="1 2">
    <name type="scientific">Trichormus variabilis N2B</name>
    <dbReference type="NCBI Taxonomy" id="2681315"/>
    <lineage>
        <taxon>Bacteria</taxon>
        <taxon>Bacillati</taxon>
        <taxon>Cyanobacteriota</taxon>
        <taxon>Cyanophyceae</taxon>
        <taxon>Nostocales</taxon>
        <taxon>Nostocaceae</taxon>
        <taxon>Trichormus</taxon>
    </lineage>
</organism>
<reference evidence="1 2" key="1">
    <citation type="submission" date="2019-11" db="EMBL/GenBank/DDBJ databases">
        <title>Comparison of genomes from free-living endosymbiotic cyanobacteria isolated from Azolla.</title>
        <authorList>
            <person name="Thiel T."/>
            <person name="Pratte B."/>
        </authorList>
    </citation>
    <scope>NUCLEOTIDE SEQUENCE [LARGE SCALE GENOMIC DNA]</scope>
    <source>
        <strain evidence="1 2">N2B</strain>
    </source>
</reference>
<comment type="caution">
    <text evidence="1">The sequence shown here is derived from an EMBL/GenBank/DDBJ whole genome shotgun (WGS) entry which is preliminary data.</text>
</comment>
<dbReference type="EMBL" id="JACKZP010000137">
    <property type="protein sequence ID" value="MBC1304885.1"/>
    <property type="molecule type" value="Genomic_DNA"/>
</dbReference>